<keyword evidence="2" id="KW-1185">Reference proteome</keyword>
<dbReference type="RefSeq" id="WP_229792769.1">
    <property type="nucleotide sequence ID" value="NZ_BMXT01000001.1"/>
</dbReference>
<accession>A0ABQ2ZMU0</accession>
<evidence type="ECO:0000313" key="1">
    <source>
        <dbReference type="EMBL" id="GGY20792.1"/>
    </source>
</evidence>
<dbReference type="InterPro" id="IPR024651">
    <property type="entry name" value="FAD-SLDH_ssu"/>
</dbReference>
<dbReference type="InterPro" id="IPR006311">
    <property type="entry name" value="TAT_signal"/>
</dbReference>
<name>A0ABQ2ZMU0_9GAMM</name>
<comment type="caution">
    <text evidence="1">The sequence shown here is derived from an EMBL/GenBank/DDBJ whole genome shotgun (WGS) entry which is preliminary data.</text>
</comment>
<dbReference type="EMBL" id="BMXT01000001">
    <property type="protein sequence ID" value="GGY20792.1"/>
    <property type="molecule type" value="Genomic_DNA"/>
</dbReference>
<evidence type="ECO:0000313" key="2">
    <source>
        <dbReference type="Proteomes" id="UP000621898"/>
    </source>
</evidence>
<reference evidence="2" key="1">
    <citation type="journal article" date="2019" name="Int. J. Syst. Evol. Microbiol.">
        <title>The Global Catalogue of Microorganisms (GCM) 10K type strain sequencing project: providing services to taxonomists for standard genome sequencing and annotation.</title>
        <authorList>
            <consortium name="The Broad Institute Genomics Platform"/>
            <consortium name="The Broad Institute Genome Sequencing Center for Infectious Disease"/>
            <person name="Wu L."/>
            <person name="Ma J."/>
        </authorList>
    </citation>
    <scope>NUCLEOTIDE SEQUENCE [LARGE SCALE GENOMIC DNA]</scope>
    <source>
        <strain evidence="2">KCTC 22232</strain>
    </source>
</reference>
<protein>
    <recommendedName>
        <fullName evidence="3">Membrane bound FAD containing D-sorbitol dehydrogenase</fullName>
    </recommendedName>
</protein>
<dbReference type="Proteomes" id="UP000621898">
    <property type="component" value="Unassembled WGS sequence"/>
</dbReference>
<dbReference type="PROSITE" id="PS51318">
    <property type="entry name" value="TAT"/>
    <property type="match status" value="1"/>
</dbReference>
<evidence type="ECO:0008006" key="3">
    <source>
        <dbReference type="Google" id="ProtNLM"/>
    </source>
</evidence>
<gene>
    <name evidence="1" type="ORF">GCM10008098_11800</name>
</gene>
<sequence length="173" mass="18697">MNELEDMVPSHDAPVDPSRRRLLAGLLTAYTASLIPWALAQPAPHADRGAFTALSAILVGRQVLDATQTSRLYDALVADDAHFPADAQALLTLINQRQIAPQQLQNVLDTEHSPLAPLPRKIVGAWYLGVVGSDEAARCIDYETALNAVVVADVLKPPTYAYGTYGSWTNKPI</sequence>
<organism evidence="1 2">
    <name type="scientific">Rhodanobacter panaciterrae</name>
    <dbReference type="NCBI Taxonomy" id="490572"/>
    <lineage>
        <taxon>Bacteria</taxon>
        <taxon>Pseudomonadati</taxon>
        <taxon>Pseudomonadota</taxon>
        <taxon>Gammaproteobacteria</taxon>
        <taxon>Lysobacterales</taxon>
        <taxon>Rhodanobacteraceae</taxon>
        <taxon>Rhodanobacter</taxon>
    </lineage>
</organism>
<dbReference type="Pfam" id="PF12318">
    <property type="entry name" value="FAD-SLDH"/>
    <property type="match status" value="1"/>
</dbReference>
<proteinExistence type="predicted"/>